<evidence type="ECO:0008006" key="4">
    <source>
        <dbReference type="Google" id="ProtNLM"/>
    </source>
</evidence>
<keyword evidence="1" id="KW-1133">Transmembrane helix</keyword>
<evidence type="ECO:0000313" key="2">
    <source>
        <dbReference type="EMBL" id="GMT09562.1"/>
    </source>
</evidence>
<dbReference type="EMBL" id="BTSY01000001">
    <property type="protein sequence ID" value="GMT09562.1"/>
    <property type="molecule type" value="Genomic_DNA"/>
</dbReference>
<evidence type="ECO:0000256" key="1">
    <source>
        <dbReference type="SAM" id="Phobius"/>
    </source>
</evidence>
<reference evidence="2" key="1">
    <citation type="submission" date="2023-10" db="EMBL/GenBank/DDBJ databases">
        <title>Genome assembly of Pristionchus species.</title>
        <authorList>
            <person name="Yoshida K."/>
            <person name="Sommer R.J."/>
        </authorList>
    </citation>
    <scope>NUCLEOTIDE SEQUENCE</scope>
    <source>
        <strain evidence="2">RS5133</strain>
    </source>
</reference>
<protein>
    <recommendedName>
        <fullName evidence="4">G protein-coupled receptor</fullName>
    </recommendedName>
</protein>
<accession>A0AAV5UR12</accession>
<keyword evidence="1" id="KW-0472">Membrane</keyword>
<sequence length="204" mass="22737">FLPFTHRLQASVAMNTSLIVYIINFFSIIISVAQLCVASSIFDFIVLNKMYYTSHDETILIDPHHAVIFFTAPLLAAAIAVLTVAIPNMPRGFQNFISRHPFLIAVVHAALLTVASIAFAFCSLTSAQLSLNIGYYAYNGVPQKFQDASFWYFVRLRATTVLFGMQSIFSLAQIALLYMGIECRYKVITPQPNEKQAISSPIRA</sequence>
<feature type="transmembrane region" description="Helical" evidence="1">
    <location>
        <begin position="161"/>
        <end position="181"/>
    </location>
</feature>
<feature type="transmembrane region" description="Helical" evidence="1">
    <location>
        <begin position="67"/>
        <end position="89"/>
    </location>
</feature>
<evidence type="ECO:0000313" key="3">
    <source>
        <dbReference type="Proteomes" id="UP001432322"/>
    </source>
</evidence>
<comment type="caution">
    <text evidence="2">The sequence shown here is derived from an EMBL/GenBank/DDBJ whole genome shotgun (WGS) entry which is preliminary data.</text>
</comment>
<dbReference type="Proteomes" id="UP001432322">
    <property type="component" value="Unassembled WGS sequence"/>
</dbReference>
<proteinExistence type="predicted"/>
<feature type="transmembrane region" description="Helical" evidence="1">
    <location>
        <begin position="101"/>
        <end position="121"/>
    </location>
</feature>
<keyword evidence="3" id="KW-1185">Reference proteome</keyword>
<keyword evidence="1" id="KW-0812">Transmembrane</keyword>
<name>A0AAV5UR12_9BILA</name>
<dbReference type="AlphaFoldDB" id="A0AAV5UR12"/>
<gene>
    <name evidence="2" type="ORF">PFISCL1PPCAC_859</name>
</gene>
<feature type="transmembrane region" description="Helical" evidence="1">
    <location>
        <begin position="21"/>
        <end position="47"/>
    </location>
</feature>
<feature type="non-terminal residue" evidence="2">
    <location>
        <position position="1"/>
    </location>
</feature>
<organism evidence="2 3">
    <name type="scientific">Pristionchus fissidentatus</name>
    <dbReference type="NCBI Taxonomy" id="1538716"/>
    <lineage>
        <taxon>Eukaryota</taxon>
        <taxon>Metazoa</taxon>
        <taxon>Ecdysozoa</taxon>
        <taxon>Nematoda</taxon>
        <taxon>Chromadorea</taxon>
        <taxon>Rhabditida</taxon>
        <taxon>Rhabditina</taxon>
        <taxon>Diplogasteromorpha</taxon>
        <taxon>Diplogasteroidea</taxon>
        <taxon>Neodiplogasteridae</taxon>
        <taxon>Pristionchus</taxon>
    </lineage>
</organism>